<dbReference type="EMBL" id="JAAGWD010000002">
    <property type="protein sequence ID" value="NEM97159.1"/>
    <property type="molecule type" value="Genomic_DNA"/>
</dbReference>
<organism evidence="2 3">
    <name type="scientific">Pontibacter burrus</name>
    <dbReference type="NCBI Taxonomy" id="2704466"/>
    <lineage>
        <taxon>Bacteria</taxon>
        <taxon>Pseudomonadati</taxon>
        <taxon>Bacteroidota</taxon>
        <taxon>Cytophagia</taxon>
        <taxon>Cytophagales</taxon>
        <taxon>Hymenobacteraceae</taxon>
        <taxon>Pontibacter</taxon>
    </lineage>
</organism>
<dbReference type="RefSeq" id="WP_163913294.1">
    <property type="nucleotide sequence ID" value="NZ_JAAGWD010000002.1"/>
</dbReference>
<feature type="chain" id="PRO_5025683030" evidence="1">
    <location>
        <begin position="25"/>
        <end position="218"/>
    </location>
</feature>
<comment type="caution">
    <text evidence="2">The sequence shown here is derived from an EMBL/GenBank/DDBJ whole genome shotgun (WGS) entry which is preliminary data.</text>
</comment>
<gene>
    <name evidence="2" type="ORF">GXP69_05585</name>
</gene>
<accession>A0A6B3LK55</accession>
<protein>
    <submittedName>
        <fullName evidence="2">Uncharacterized protein</fullName>
    </submittedName>
</protein>
<reference evidence="2 3" key="1">
    <citation type="submission" date="2020-02" db="EMBL/GenBank/DDBJ databases">
        <authorList>
            <person name="Kim M.K."/>
        </authorList>
    </citation>
    <scope>NUCLEOTIDE SEQUENCE [LARGE SCALE GENOMIC DNA]</scope>
    <source>
        <strain evidence="2 3">BT327</strain>
    </source>
</reference>
<name>A0A6B3LK55_9BACT</name>
<feature type="signal peptide" evidence="1">
    <location>
        <begin position="1"/>
        <end position="24"/>
    </location>
</feature>
<dbReference type="AlphaFoldDB" id="A0A6B3LK55"/>
<evidence type="ECO:0000313" key="3">
    <source>
        <dbReference type="Proteomes" id="UP000474777"/>
    </source>
</evidence>
<dbReference type="PROSITE" id="PS51257">
    <property type="entry name" value="PROKAR_LIPOPROTEIN"/>
    <property type="match status" value="1"/>
</dbReference>
<sequence length="218" mass="25202">MSRFLKYSLLLCLFSLLLCLFAFACSQTKQEEKPVVIPFTQDDLTQIYSLAFDSLLGPTERWIDEESSIVNDTAIVQYYYRLETNDLFDDRILSEKRYYGKGRKLLEKYEGFDQEQFKAIVADSAWKAYSYQKPTKLKSKYKYKLIPADISSLKESYHPGATLAAVRLNKVAFNNTADNAIITISLHIAPDWGTEKAYFLRKKNGAWSIVGQNRLLIW</sequence>
<keyword evidence="1" id="KW-0732">Signal</keyword>
<dbReference type="Proteomes" id="UP000474777">
    <property type="component" value="Unassembled WGS sequence"/>
</dbReference>
<proteinExistence type="predicted"/>
<evidence type="ECO:0000313" key="2">
    <source>
        <dbReference type="EMBL" id="NEM97159.1"/>
    </source>
</evidence>
<evidence type="ECO:0000256" key="1">
    <source>
        <dbReference type="SAM" id="SignalP"/>
    </source>
</evidence>
<keyword evidence="3" id="KW-1185">Reference proteome</keyword>